<evidence type="ECO:0000256" key="1">
    <source>
        <dbReference type="SAM" id="MobiDB-lite"/>
    </source>
</evidence>
<accession>A0A172T5U6</accession>
<feature type="region of interest" description="Disordered" evidence="1">
    <location>
        <begin position="1"/>
        <end position="50"/>
    </location>
</feature>
<keyword evidence="3" id="KW-1185">Reference proteome</keyword>
<evidence type="ECO:0000313" key="3">
    <source>
        <dbReference type="Proteomes" id="UP000077363"/>
    </source>
</evidence>
<proteinExistence type="predicted"/>
<dbReference type="AntiFam" id="ANF00062">
    <property type="entry name" value="Shadow ORF (opposite ABC transporter protein)"/>
</dbReference>
<protein>
    <submittedName>
        <fullName evidence="2">Uncharacterized protein</fullName>
    </submittedName>
</protein>
<dbReference type="AlphaFoldDB" id="A0A172T5U6"/>
<feature type="compositionally biased region" description="Polar residues" evidence="1">
    <location>
        <begin position="1"/>
        <end position="32"/>
    </location>
</feature>
<dbReference type="KEGG" id="dpu:SU48_00015"/>
<feature type="compositionally biased region" description="Low complexity" evidence="1">
    <location>
        <begin position="37"/>
        <end position="46"/>
    </location>
</feature>
<sequence>MGQSVANSSPCAVLSTSPPASRRSSMALSNTAREARSSVPNGSSSSVIGRARPNAAAKATFCRVPRDSTLGQAFSQGVRPNSAAKSSNGSVGTCHAAAIKRRYSCTCKSSGKYTSVGTYMQAWRACTDPGTPPPTVPSPLMGNSPTKARRNVVLPAPFAPCK</sequence>
<name>A0A172T5U6_9DEIO</name>
<organism evidence="2 3">
    <name type="scientific">Deinococcus puniceus</name>
    <dbReference type="NCBI Taxonomy" id="1182568"/>
    <lineage>
        <taxon>Bacteria</taxon>
        <taxon>Thermotogati</taxon>
        <taxon>Deinococcota</taxon>
        <taxon>Deinococci</taxon>
        <taxon>Deinococcales</taxon>
        <taxon>Deinococcaceae</taxon>
        <taxon>Deinococcus</taxon>
    </lineage>
</organism>
<reference evidence="2 3" key="1">
    <citation type="submission" date="2015-01" db="EMBL/GenBank/DDBJ databases">
        <title>Deinococcus puniceus/DY1/ whole genome sequencing.</title>
        <authorList>
            <person name="Kim M.K."/>
            <person name="Srinivasan S."/>
            <person name="Lee J.-J."/>
        </authorList>
    </citation>
    <scope>NUCLEOTIDE SEQUENCE [LARGE SCALE GENOMIC DNA]</scope>
    <source>
        <strain evidence="2 3">DY1</strain>
    </source>
</reference>
<evidence type="ECO:0000313" key="2">
    <source>
        <dbReference type="EMBL" id="ANE42408.1"/>
    </source>
</evidence>
<feature type="region of interest" description="Disordered" evidence="1">
    <location>
        <begin position="72"/>
        <end position="91"/>
    </location>
</feature>
<dbReference type="Proteomes" id="UP000077363">
    <property type="component" value="Chromosome"/>
</dbReference>
<gene>
    <name evidence="2" type="ORF">SU48_00015</name>
</gene>
<dbReference type="EMBL" id="CP011387">
    <property type="protein sequence ID" value="ANE42408.1"/>
    <property type="molecule type" value="Genomic_DNA"/>
</dbReference>